<keyword evidence="2" id="KW-0961">Cell wall biogenesis/degradation</keyword>
<dbReference type="CDD" id="cd01750">
    <property type="entry name" value="GATase1_CobQ"/>
    <property type="match status" value="1"/>
</dbReference>
<dbReference type="PANTHER" id="PTHR21343:SF9">
    <property type="entry name" value="LIPID II ISOGLUTAMINYL SYNTHASE (GLUTAMINE-HYDROLYZING) SUBUNIT GATD"/>
    <property type="match status" value="1"/>
</dbReference>
<feature type="domain" description="CobB/CobQ-like glutamine amidotransferase" evidence="3">
    <location>
        <begin position="7"/>
        <end position="200"/>
    </location>
</feature>
<dbReference type="KEGG" id="sapp:SAC06_01445"/>
<evidence type="ECO:0000256" key="1">
    <source>
        <dbReference type="ARBA" id="ARBA00022962"/>
    </source>
</evidence>
<gene>
    <name evidence="2" type="primary">gatD</name>
    <name evidence="4" type="ORF">SAC06_01445</name>
</gene>
<dbReference type="EC" id="6.3.5.13" evidence="2"/>
<evidence type="ECO:0000256" key="2">
    <source>
        <dbReference type="HAMAP-Rule" id="MF_02213"/>
    </source>
</evidence>
<dbReference type="SUPFAM" id="SSF52317">
    <property type="entry name" value="Class I glutamine amidotransferase-like"/>
    <property type="match status" value="1"/>
</dbReference>
<feature type="active site" description="Nucleophile" evidence="2">
    <location>
        <position position="94"/>
    </location>
</feature>
<name>A0AAU7V9B4_9ACTO</name>
<dbReference type="GO" id="GO:0140282">
    <property type="term" value="F:carbon-nitrogen ligase activity on lipid II"/>
    <property type="evidence" value="ECO:0007669"/>
    <property type="project" value="UniProtKB-UniRule"/>
</dbReference>
<accession>A0AAU7V9B4</accession>
<dbReference type="EC" id="3.5.1.2" evidence="2"/>
<comment type="catalytic activity">
    <reaction evidence="2">
        <text>beta-D-GlcNAc-(1-&gt;4)-Mur2Ac(oyl-L-Ala-gamma-D-Glu-L-Lys-D-Ala-D-Ala)-di-trans,octa-cis-undecaprenyl diphosphate + L-glutamine + ATP + H2O = beta-D-GlcNAc-(1-&gt;4)-Mur2Ac(oyl-L-Ala-D-isoglutaminyl-L-Lys-D-Ala-D-Ala)-di-trans,octa-cis-undecaprenyl diphosphate + L-glutamate + ADP + phosphate + H(+)</text>
        <dbReference type="Rhea" id="RHEA:57928"/>
        <dbReference type="ChEBI" id="CHEBI:15377"/>
        <dbReference type="ChEBI" id="CHEBI:15378"/>
        <dbReference type="ChEBI" id="CHEBI:29985"/>
        <dbReference type="ChEBI" id="CHEBI:30616"/>
        <dbReference type="ChEBI" id="CHEBI:43474"/>
        <dbReference type="ChEBI" id="CHEBI:58359"/>
        <dbReference type="ChEBI" id="CHEBI:60033"/>
        <dbReference type="ChEBI" id="CHEBI:62233"/>
        <dbReference type="ChEBI" id="CHEBI:456216"/>
        <dbReference type="EC" id="6.3.5.13"/>
    </reaction>
</comment>
<comment type="subunit">
    <text evidence="2">Forms a heterodimer with MurT.</text>
</comment>
<feature type="active site" evidence="2">
    <location>
        <position position="193"/>
    </location>
</feature>
<comment type="catalytic activity">
    <reaction evidence="2">
        <text>L-glutamine + H2O = L-glutamate + NH4(+)</text>
        <dbReference type="Rhea" id="RHEA:15889"/>
        <dbReference type="ChEBI" id="CHEBI:15377"/>
        <dbReference type="ChEBI" id="CHEBI:28938"/>
        <dbReference type="ChEBI" id="CHEBI:29985"/>
        <dbReference type="ChEBI" id="CHEBI:58359"/>
        <dbReference type="EC" id="3.5.1.2"/>
    </reaction>
</comment>
<dbReference type="AlphaFoldDB" id="A0AAU7V9B4"/>
<organism evidence="4">
    <name type="scientific">Scrofimicrobium appendicitidis</name>
    <dbReference type="NCBI Taxonomy" id="3079930"/>
    <lineage>
        <taxon>Bacteria</taxon>
        <taxon>Bacillati</taxon>
        <taxon>Actinomycetota</taxon>
        <taxon>Actinomycetes</taxon>
        <taxon>Actinomycetales</taxon>
        <taxon>Actinomycetaceae</taxon>
        <taxon>Scrofimicrobium</taxon>
    </lineage>
</organism>
<dbReference type="GO" id="GO:0071555">
    <property type="term" value="P:cell wall organization"/>
    <property type="evidence" value="ECO:0007669"/>
    <property type="project" value="UniProtKB-KW"/>
</dbReference>
<dbReference type="InterPro" id="IPR011698">
    <property type="entry name" value="GATase_3"/>
</dbReference>
<dbReference type="PANTHER" id="PTHR21343">
    <property type="entry name" value="DETHIOBIOTIN SYNTHETASE"/>
    <property type="match status" value="1"/>
</dbReference>
<dbReference type="PROSITE" id="PS51274">
    <property type="entry name" value="GATASE_COBBQ"/>
    <property type="match status" value="1"/>
</dbReference>
<dbReference type="InterPro" id="IPR033949">
    <property type="entry name" value="CobQ_GATase1"/>
</dbReference>
<comment type="function">
    <text evidence="2">The lipid II isoglutaminyl synthase complex catalyzes the formation of alpha-D-isoglutamine in the cell wall lipid II stem peptide. The GatD subunit catalyzes the hydrolysis of glutamine to glutamate and ammonia. The resulting ammonia molecule is channeled to the active site of MurT.</text>
</comment>
<keyword evidence="2" id="KW-0573">Peptidoglycan synthesis</keyword>
<evidence type="ECO:0000313" key="4">
    <source>
        <dbReference type="EMBL" id="XBW08251.1"/>
    </source>
</evidence>
<dbReference type="GO" id="GO:0009236">
    <property type="term" value="P:cobalamin biosynthetic process"/>
    <property type="evidence" value="ECO:0007669"/>
    <property type="project" value="InterPro"/>
</dbReference>
<reference evidence="4" key="1">
    <citation type="submission" date="2023-11" db="EMBL/GenBank/DDBJ databases">
        <title>Scrofimicrobium hongkongense sp. nov., isolated from a patient with peritonitis.</title>
        <authorList>
            <person name="Lao H.Y."/>
            <person name="Wong A.Y.P."/>
            <person name="Ng T.L."/>
            <person name="Wong R.Y.L."/>
            <person name="Yau M.C.Y."/>
            <person name="Lam J.Y.W."/>
            <person name="Siu G.K.H."/>
        </authorList>
    </citation>
    <scope>NUCLEOTIDE SEQUENCE</scope>
    <source>
        <strain evidence="4">R131</strain>
    </source>
</reference>
<protein>
    <recommendedName>
        <fullName evidence="2">Lipid II isoglutaminyl synthase (glutamine-hydrolyzing) subunit GatD</fullName>
        <ecNumber evidence="2">6.3.5.13</ecNumber>
    </recommendedName>
    <alternativeName>
        <fullName evidence="2">Lipid II isoglutaminyl synthase glutaminase subunit</fullName>
        <ecNumber evidence="2">3.5.1.2</ecNumber>
    </alternativeName>
</protein>
<sequence>MSESTVRIGVLAPEVLGTYGDSGNALILAERARRRGFPAEIVTVNLSEPIPDQLDLYSLGGGEDTAQALAADHLRSERGLSRAVAAGRPVLAICASLQILGRIYVDAAGNEISGLGLLDLETHPRGERAIGEVVTRPLLPELTQLLTGFENHGGGTRLGPDARPLGEVLAGTGNGFDRVEGAVQGSIIATYLHGPVLARNPELADLLLSQALGQDLAPLELPAIDQLRQERLSDAGVDPAVN</sequence>
<proteinExistence type="inferred from homology"/>
<dbReference type="Gene3D" id="3.40.50.880">
    <property type="match status" value="1"/>
</dbReference>
<dbReference type="Pfam" id="PF07685">
    <property type="entry name" value="GATase_3"/>
    <property type="match status" value="1"/>
</dbReference>
<dbReference type="InterPro" id="IPR029062">
    <property type="entry name" value="Class_I_gatase-like"/>
</dbReference>
<comment type="similarity">
    <text evidence="2">Belongs to the CobB/CobQ family. GatD subfamily.</text>
</comment>
<keyword evidence="2" id="KW-0378">Hydrolase</keyword>
<keyword evidence="1 2" id="KW-0315">Glutamine amidotransferase</keyword>
<dbReference type="InterPro" id="IPR043702">
    <property type="entry name" value="Lipid_II_synth_GatD"/>
</dbReference>
<dbReference type="GO" id="GO:0004359">
    <property type="term" value="F:glutaminase activity"/>
    <property type="evidence" value="ECO:0007669"/>
    <property type="project" value="UniProtKB-UniRule"/>
</dbReference>
<dbReference type="EMBL" id="CP138335">
    <property type="protein sequence ID" value="XBW08251.1"/>
    <property type="molecule type" value="Genomic_DNA"/>
</dbReference>
<dbReference type="RefSeq" id="WP_350258450.1">
    <property type="nucleotide sequence ID" value="NZ_CP138335.1"/>
</dbReference>
<feature type="binding site" evidence="2">
    <location>
        <position position="128"/>
    </location>
    <ligand>
        <name>substrate</name>
    </ligand>
</feature>
<dbReference type="GO" id="GO:0008360">
    <property type="term" value="P:regulation of cell shape"/>
    <property type="evidence" value="ECO:0007669"/>
    <property type="project" value="UniProtKB-KW"/>
</dbReference>
<comment type="pathway">
    <text evidence="2">Cell wall biogenesis; peptidoglycan biosynthesis.</text>
</comment>
<dbReference type="HAMAP" id="MF_02213">
    <property type="entry name" value="Lipid_II_synth_GatD"/>
    <property type="match status" value="1"/>
</dbReference>
<evidence type="ECO:0000259" key="3">
    <source>
        <dbReference type="Pfam" id="PF07685"/>
    </source>
</evidence>
<keyword evidence="2" id="KW-0436">Ligase</keyword>
<keyword evidence="2" id="KW-0133">Cell shape</keyword>
<dbReference type="GO" id="GO:0009252">
    <property type="term" value="P:peptidoglycan biosynthetic process"/>
    <property type="evidence" value="ECO:0007669"/>
    <property type="project" value="UniProtKB-UniRule"/>
</dbReference>